<feature type="region of interest" description="Disordered" evidence="1">
    <location>
        <begin position="1"/>
        <end position="21"/>
    </location>
</feature>
<dbReference type="AlphaFoldDB" id="S8EVN0"/>
<evidence type="ECO:0000256" key="1">
    <source>
        <dbReference type="SAM" id="MobiDB-lite"/>
    </source>
</evidence>
<name>S8EVN0_FOMSC</name>
<dbReference type="Proteomes" id="UP000015241">
    <property type="component" value="Unassembled WGS sequence"/>
</dbReference>
<evidence type="ECO:0000259" key="2">
    <source>
        <dbReference type="Pfam" id="PF00646"/>
    </source>
</evidence>
<sequence>MSTHPYRLKHTNSDVETDPPPGRWHQLPRELWSLIVAQLDRRSLRSASLICRVAHQEADPYLYKQIVWKSWRNRHVLAVHRALQASKLRANRVRRFVIRNVEGHVDAGAAYALVEILQKAPNLKFLQLNIFTRTTMENILQFEPLLEQLAAGCPFRLHTLLTDAPFERRTVEFLTQQPDLTRLEWDTARVGRPAPTVPRSALARLQHLRSAVGWRPFASLRSITHLCIDLPPQAQLDELLVAFSDRLVSLKLVEQRRSAQPVLFRPAVAFRRGLPRTLRWLEVREIPNRGDDGDPEFDANPAGTDAFPFAEDGLALRVFVWQASWMFPVTRESCLEILRFAQFLGDARVAMRFFVFFGTVEGDTDGAKAWDLREQRLAESFKKLPEDSWRALV</sequence>
<gene>
    <name evidence="3" type="ORF">FOMPIDRAFT_116690</name>
</gene>
<dbReference type="EMBL" id="KE504261">
    <property type="protein sequence ID" value="EPS93685.1"/>
    <property type="molecule type" value="Genomic_DNA"/>
</dbReference>
<feature type="compositionally biased region" description="Basic residues" evidence="1">
    <location>
        <begin position="1"/>
        <end position="10"/>
    </location>
</feature>
<dbReference type="Pfam" id="PF00646">
    <property type="entry name" value="F-box"/>
    <property type="match status" value="1"/>
</dbReference>
<dbReference type="SUPFAM" id="SSF81383">
    <property type="entry name" value="F-box domain"/>
    <property type="match status" value="1"/>
</dbReference>
<protein>
    <recommendedName>
        <fullName evidence="2">F-box domain-containing protein</fullName>
    </recommendedName>
</protein>
<feature type="domain" description="F-box" evidence="2">
    <location>
        <begin position="24"/>
        <end position="52"/>
    </location>
</feature>
<keyword evidence="4" id="KW-1185">Reference proteome</keyword>
<evidence type="ECO:0000313" key="4">
    <source>
        <dbReference type="Proteomes" id="UP000015241"/>
    </source>
</evidence>
<dbReference type="InterPro" id="IPR036047">
    <property type="entry name" value="F-box-like_dom_sf"/>
</dbReference>
<dbReference type="InterPro" id="IPR001810">
    <property type="entry name" value="F-box_dom"/>
</dbReference>
<dbReference type="OrthoDB" id="2801794at2759"/>
<proteinExistence type="predicted"/>
<evidence type="ECO:0000313" key="3">
    <source>
        <dbReference type="EMBL" id="EPS93685.1"/>
    </source>
</evidence>
<accession>S8EVN0</accession>
<reference evidence="3 4" key="1">
    <citation type="journal article" date="2012" name="Science">
        <title>The Paleozoic origin of enzymatic lignin decomposition reconstructed from 31 fungal genomes.</title>
        <authorList>
            <person name="Floudas D."/>
            <person name="Binder M."/>
            <person name="Riley R."/>
            <person name="Barry K."/>
            <person name="Blanchette R.A."/>
            <person name="Henrissat B."/>
            <person name="Martinez A.T."/>
            <person name="Otillar R."/>
            <person name="Spatafora J.W."/>
            <person name="Yadav J.S."/>
            <person name="Aerts A."/>
            <person name="Benoit I."/>
            <person name="Boyd A."/>
            <person name="Carlson A."/>
            <person name="Copeland A."/>
            <person name="Coutinho P.M."/>
            <person name="de Vries R.P."/>
            <person name="Ferreira P."/>
            <person name="Findley K."/>
            <person name="Foster B."/>
            <person name="Gaskell J."/>
            <person name="Glotzer D."/>
            <person name="Gorecki P."/>
            <person name="Heitman J."/>
            <person name="Hesse C."/>
            <person name="Hori C."/>
            <person name="Igarashi K."/>
            <person name="Jurgens J.A."/>
            <person name="Kallen N."/>
            <person name="Kersten P."/>
            <person name="Kohler A."/>
            <person name="Kuees U."/>
            <person name="Kumar T.K.A."/>
            <person name="Kuo A."/>
            <person name="LaButti K."/>
            <person name="Larrondo L.F."/>
            <person name="Lindquist E."/>
            <person name="Ling A."/>
            <person name="Lombard V."/>
            <person name="Lucas S."/>
            <person name="Lundell T."/>
            <person name="Martin R."/>
            <person name="McLaughlin D.J."/>
            <person name="Morgenstern I."/>
            <person name="Morin E."/>
            <person name="Murat C."/>
            <person name="Nagy L.G."/>
            <person name="Nolan M."/>
            <person name="Ohm R.A."/>
            <person name="Patyshakuliyeva A."/>
            <person name="Rokas A."/>
            <person name="Ruiz-Duenas F.J."/>
            <person name="Sabat G."/>
            <person name="Salamov A."/>
            <person name="Samejima M."/>
            <person name="Schmutz J."/>
            <person name="Slot J.C."/>
            <person name="St John F."/>
            <person name="Stenlid J."/>
            <person name="Sun H."/>
            <person name="Sun S."/>
            <person name="Syed K."/>
            <person name="Tsang A."/>
            <person name="Wiebenga A."/>
            <person name="Young D."/>
            <person name="Pisabarro A."/>
            <person name="Eastwood D.C."/>
            <person name="Martin F."/>
            <person name="Cullen D."/>
            <person name="Grigoriev I.V."/>
            <person name="Hibbett D.S."/>
        </authorList>
    </citation>
    <scope>NUCLEOTIDE SEQUENCE</scope>
    <source>
        <strain evidence="4">FP-58527</strain>
    </source>
</reference>
<organism evidence="3 4">
    <name type="scientific">Fomitopsis schrenkii</name>
    <name type="common">Brown rot fungus</name>
    <dbReference type="NCBI Taxonomy" id="2126942"/>
    <lineage>
        <taxon>Eukaryota</taxon>
        <taxon>Fungi</taxon>
        <taxon>Dikarya</taxon>
        <taxon>Basidiomycota</taxon>
        <taxon>Agaricomycotina</taxon>
        <taxon>Agaricomycetes</taxon>
        <taxon>Polyporales</taxon>
        <taxon>Fomitopsis</taxon>
    </lineage>
</organism>
<dbReference type="InParanoid" id="S8EVN0"/>
<dbReference type="HOGENOM" id="CLU_702153_0_0_1"/>